<feature type="compositionally biased region" description="Basic and acidic residues" evidence="1">
    <location>
        <begin position="174"/>
        <end position="186"/>
    </location>
</feature>
<dbReference type="Proteomes" id="UP000018721">
    <property type="component" value="Unassembled WGS sequence"/>
</dbReference>
<comment type="caution">
    <text evidence="2">The sequence shown here is derived from an EMBL/GenBank/DDBJ whole genome shotgun (WGS) entry which is preliminary data.</text>
</comment>
<dbReference type="AlphaFoldDB" id="V9DTD9"/>
<evidence type="ECO:0000313" key="3">
    <source>
        <dbReference type="Proteomes" id="UP000018721"/>
    </source>
</evidence>
<sequence>MERRVAELTRKSHTVGSVLGKMGELASFVVGSLSFQGENSTDQSEGLHEASLMTGTPPQPTTPPVKLSNLNPDPNATARGEDHNRIAGVAYISDLASAIPVAKTQFSPQIQTMELNHEQSGMKPKQYNQRGHRLPSDAVNPLVDTGITSHDNLSEVPTFNKKVSQVGDPLQHATLDKAPQDPHLDQEGDVIM</sequence>
<dbReference type="EMBL" id="ANIZ01004381">
    <property type="protein sequence ID" value="ETI30170.1"/>
    <property type="molecule type" value="Genomic_DNA"/>
</dbReference>
<gene>
    <name evidence="2" type="ORF">F443_22711</name>
</gene>
<keyword evidence="3" id="KW-1185">Reference proteome</keyword>
<organism evidence="2 3">
    <name type="scientific">Phytophthora nicotianae P1569</name>
    <dbReference type="NCBI Taxonomy" id="1317065"/>
    <lineage>
        <taxon>Eukaryota</taxon>
        <taxon>Sar</taxon>
        <taxon>Stramenopiles</taxon>
        <taxon>Oomycota</taxon>
        <taxon>Peronosporomycetes</taxon>
        <taxon>Peronosporales</taxon>
        <taxon>Peronosporaceae</taxon>
        <taxon>Phytophthora</taxon>
    </lineage>
</organism>
<name>V9DTD9_PHYNI</name>
<dbReference type="HOGENOM" id="CLU_1417711_0_0_1"/>
<evidence type="ECO:0000313" key="2">
    <source>
        <dbReference type="EMBL" id="ETI30170.1"/>
    </source>
</evidence>
<accession>V9DTD9</accession>
<evidence type="ECO:0000256" key="1">
    <source>
        <dbReference type="SAM" id="MobiDB-lite"/>
    </source>
</evidence>
<proteinExistence type="predicted"/>
<feature type="region of interest" description="Disordered" evidence="1">
    <location>
        <begin position="36"/>
        <end position="65"/>
    </location>
</feature>
<reference evidence="2 3" key="1">
    <citation type="submission" date="2013-11" db="EMBL/GenBank/DDBJ databases">
        <title>The Genome Sequence of Phytophthora parasitica P1569.</title>
        <authorList>
            <consortium name="The Broad Institute Genomics Platform"/>
            <person name="Russ C."/>
            <person name="Tyler B."/>
            <person name="Panabieres F."/>
            <person name="Shan W."/>
            <person name="Tripathy S."/>
            <person name="Grunwald N."/>
            <person name="Machado M."/>
            <person name="Johnson C.S."/>
            <person name="Arredondo F."/>
            <person name="Hong C."/>
            <person name="Coffey M."/>
            <person name="Young S.K."/>
            <person name="Zeng Q."/>
            <person name="Gargeya S."/>
            <person name="Fitzgerald M."/>
            <person name="Abouelleil A."/>
            <person name="Alvarado L."/>
            <person name="Chapman S.B."/>
            <person name="Gainer-Dewar J."/>
            <person name="Goldberg J."/>
            <person name="Griggs A."/>
            <person name="Gujja S."/>
            <person name="Hansen M."/>
            <person name="Howarth C."/>
            <person name="Imamovic A."/>
            <person name="Ireland A."/>
            <person name="Larimer J."/>
            <person name="McCowan C."/>
            <person name="Murphy C."/>
            <person name="Pearson M."/>
            <person name="Poon T.W."/>
            <person name="Priest M."/>
            <person name="Roberts A."/>
            <person name="Saif S."/>
            <person name="Shea T."/>
            <person name="Sykes S."/>
            <person name="Wortman J."/>
            <person name="Nusbaum C."/>
            <person name="Birren B."/>
        </authorList>
    </citation>
    <scope>NUCLEOTIDE SEQUENCE [LARGE SCALE GENOMIC DNA]</scope>
    <source>
        <strain evidence="2 3">P1569</strain>
    </source>
</reference>
<feature type="region of interest" description="Disordered" evidence="1">
    <location>
        <begin position="173"/>
        <end position="192"/>
    </location>
</feature>
<protein>
    <submittedName>
        <fullName evidence="2">Uncharacterized protein</fullName>
    </submittedName>
</protein>